<organism evidence="2">
    <name type="scientific">Desertifilum tharense IPPAS B-1220</name>
    <dbReference type="NCBI Taxonomy" id="1781255"/>
    <lineage>
        <taxon>Bacteria</taxon>
        <taxon>Bacillati</taxon>
        <taxon>Cyanobacteriota</taxon>
        <taxon>Cyanophyceae</taxon>
        <taxon>Desertifilales</taxon>
        <taxon>Desertifilaceae</taxon>
        <taxon>Desertifilum</taxon>
    </lineage>
</organism>
<comment type="caution">
    <text evidence="2">The sequence shown here is derived from an EMBL/GenBank/DDBJ whole genome shotgun (WGS) entry which is preliminary data.</text>
</comment>
<proteinExistence type="predicted"/>
<dbReference type="STRING" id="1781255.BH720_04340"/>
<dbReference type="SUPFAM" id="SSF52980">
    <property type="entry name" value="Restriction endonuclease-like"/>
    <property type="match status" value="1"/>
</dbReference>
<gene>
    <name evidence="2" type="ORF">BH720_04340</name>
</gene>
<evidence type="ECO:0000313" key="2">
    <source>
        <dbReference type="EMBL" id="OEJ76408.1"/>
    </source>
</evidence>
<reference evidence="2" key="1">
    <citation type="submission" date="2016-09" db="EMBL/GenBank/DDBJ databases">
        <title>Draft genome of thermotolerant cyanobacterium Desertifilum sp. strain IPPAS B-1220.</title>
        <authorList>
            <person name="Sinetova M.A."/>
            <person name="Bolakhan K."/>
            <person name="Zayadan B.K."/>
            <person name="Mironov K.S."/>
            <person name="Ustinova V."/>
            <person name="Kupriyanova E.V."/>
            <person name="Sidorov R.A."/>
            <person name="Skrypnik A.N."/>
            <person name="Gogoleva N.E."/>
            <person name="Gogolev Y.V."/>
            <person name="Los D.A."/>
        </authorList>
    </citation>
    <scope>NUCLEOTIDE SEQUENCE [LARGE SCALE GENOMIC DNA]</scope>
    <source>
        <strain evidence="2">IPPAS B-1220</strain>
    </source>
</reference>
<dbReference type="CDD" id="cd06260">
    <property type="entry name" value="DUF820-like"/>
    <property type="match status" value="1"/>
</dbReference>
<dbReference type="RefSeq" id="WP_069965938.1">
    <property type="nucleotide sequence ID" value="NZ_CM124774.1"/>
</dbReference>
<dbReference type="Gene3D" id="3.90.1570.10">
    <property type="entry name" value="tt1808, chain A"/>
    <property type="match status" value="1"/>
</dbReference>
<feature type="domain" description="Putative restriction endonuclease" evidence="1">
    <location>
        <begin position="26"/>
        <end position="196"/>
    </location>
</feature>
<protein>
    <recommendedName>
        <fullName evidence="1">Putative restriction endonuclease domain-containing protein</fullName>
    </recommendedName>
</protein>
<dbReference type="Pfam" id="PF05685">
    <property type="entry name" value="Uma2"/>
    <property type="match status" value="1"/>
</dbReference>
<dbReference type="PANTHER" id="PTHR34107">
    <property type="entry name" value="SLL0198 PROTEIN-RELATED"/>
    <property type="match status" value="1"/>
</dbReference>
<sequence length="200" mass="22563">MLSVPSEVGSSPLVLHFQPIVNLTDDQFFEFCQLNRNLRIELTATGEILIMPPTGSETGERNFNLIGQLWAWVNQDNTGIGFDSSTGFQLPNGAKVSPDAAWVQLERWNALTSEQQQKFAPLCPDFIVELRSPSDNLEPLKAKMQEYLDNGMRLGWLIDRKNRQVYLYRLGRAVECLDNPATLSGEEVLSGFTLDLSKIW</sequence>
<dbReference type="InterPro" id="IPR008538">
    <property type="entry name" value="Uma2"/>
</dbReference>
<dbReference type="InterPro" id="IPR011335">
    <property type="entry name" value="Restrct_endonuc-II-like"/>
</dbReference>
<evidence type="ECO:0000259" key="1">
    <source>
        <dbReference type="Pfam" id="PF05685"/>
    </source>
</evidence>
<dbReference type="PANTHER" id="PTHR34107:SF7">
    <property type="entry name" value="SLR2092 PROTEIN"/>
    <property type="match status" value="1"/>
</dbReference>
<dbReference type="EMBL" id="MJGC01000038">
    <property type="protein sequence ID" value="OEJ76408.1"/>
    <property type="molecule type" value="Genomic_DNA"/>
</dbReference>
<dbReference type="InterPro" id="IPR012296">
    <property type="entry name" value="Nuclease_put_TT1808"/>
</dbReference>
<dbReference type="OrthoDB" id="454453at2"/>
<dbReference type="AlphaFoldDB" id="A0A1E5QP36"/>
<accession>A0A1E5QP36</accession>
<name>A0A1E5QP36_9CYAN</name>